<keyword evidence="2" id="KW-0378">Hydrolase</keyword>
<dbReference type="Proteomes" id="UP000027064">
    <property type="component" value="Unassembled WGS sequence"/>
</dbReference>
<feature type="domain" description="Exonuclease" evidence="1">
    <location>
        <begin position="29"/>
        <end position="195"/>
    </location>
</feature>
<dbReference type="PATRIC" id="fig|1492738.3.peg.3010"/>
<proteinExistence type="predicted"/>
<dbReference type="InterPro" id="IPR036397">
    <property type="entry name" value="RNaseH_sf"/>
</dbReference>
<dbReference type="eggNOG" id="COG0847">
    <property type="taxonomic scope" value="Bacteria"/>
</dbReference>
<protein>
    <submittedName>
        <fullName evidence="2">Exonuclease</fullName>
    </submittedName>
</protein>
<evidence type="ECO:0000313" key="3">
    <source>
        <dbReference type="Proteomes" id="UP000027064"/>
    </source>
</evidence>
<organism evidence="2 3">
    <name type="scientific">Flavobacterium seoulense</name>
    <dbReference type="NCBI Taxonomy" id="1492738"/>
    <lineage>
        <taxon>Bacteria</taxon>
        <taxon>Pseudomonadati</taxon>
        <taxon>Bacteroidota</taxon>
        <taxon>Flavobacteriia</taxon>
        <taxon>Flavobacteriales</taxon>
        <taxon>Flavobacteriaceae</taxon>
        <taxon>Flavobacterium</taxon>
    </lineage>
</organism>
<dbReference type="SMART" id="SM00479">
    <property type="entry name" value="EXOIII"/>
    <property type="match status" value="1"/>
</dbReference>
<keyword evidence="2" id="KW-0269">Exonuclease</keyword>
<sequence>MLDWLKNINKEHPEFWKEYIAKFSKKTNRYVILSTEATGNSTEKDVITYMSAFAVENDAVMIKDSFETILLQYRFLHDNHLSNEYIIESRILKLSEPEALKTFVEYLGNGIIVGHEIASDMEMINATLERLDCGKLRNDALDIDIMHRKLHELPEDKEFSLEELTEYYKIPSTEGDSTTEKAYKIALLFLKLKFKLGLK</sequence>
<evidence type="ECO:0000313" key="2">
    <source>
        <dbReference type="EMBL" id="KDN53859.1"/>
    </source>
</evidence>
<dbReference type="RefSeq" id="WP_035662116.1">
    <property type="nucleotide sequence ID" value="NZ_JNCA01000032.1"/>
</dbReference>
<accession>A0A066WSD1</accession>
<dbReference type="GO" id="GO:0004527">
    <property type="term" value="F:exonuclease activity"/>
    <property type="evidence" value="ECO:0007669"/>
    <property type="project" value="UniProtKB-KW"/>
</dbReference>
<dbReference type="Gene3D" id="3.30.420.10">
    <property type="entry name" value="Ribonuclease H-like superfamily/Ribonuclease H"/>
    <property type="match status" value="1"/>
</dbReference>
<gene>
    <name evidence="2" type="ORF">FEM21_30250</name>
</gene>
<dbReference type="GO" id="GO:0003676">
    <property type="term" value="F:nucleic acid binding"/>
    <property type="evidence" value="ECO:0007669"/>
    <property type="project" value="InterPro"/>
</dbReference>
<dbReference type="EMBL" id="JNCA01000032">
    <property type="protein sequence ID" value="KDN53859.1"/>
    <property type="molecule type" value="Genomic_DNA"/>
</dbReference>
<keyword evidence="3" id="KW-1185">Reference proteome</keyword>
<dbReference type="InterPro" id="IPR013520">
    <property type="entry name" value="Ribonucl_H"/>
</dbReference>
<dbReference type="SUPFAM" id="SSF53098">
    <property type="entry name" value="Ribonuclease H-like"/>
    <property type="match status" value="1"/>
</dbReference>
<keyword evidence="2" id="KW-0540">Nuclease</keyword>
<comment type="caution">
    <text evidence="2">The sequence shown here is derived from an EMBL/GenBank/DDBJ whole genome shotgun (WGS) entry which is preliminary data.</text>
</comment>
<dbReference type="AlphaFoldDB" id="A0A066WSD1"/>
<reference evidence="2 3" key="1">
    <citation type="submission" date="2014-05" db="EMBL/GenBank/DDBJ databases">
        <title>Genome Sequence of Flavobacterium sp. EM1321.</title>
        <authorList>
            <person name="Shin S.-K."/>
            <person name="Yi H."/>
        </authorList>
    </citation>
    <scope>NUCLEOTIDE SEQUENCE [LARGE SCALE GENOMIC DNA]</scope>
    <source>
        <strain evidence="2 3">EM1321</strain>
    </source>
</reference>
<dbReference type="OrthoDB" id="9803913at2"/>
<dbReference type="Pfam" id="PF00929">
    <property type="entry name" value="RNase_T"/>
    <property type="match status" value="1"/>
</dbReference>
<evidence type="ECO:0000259" key="1">
    <source>
        <dbReference type="SMART" id="SM00479"/>
    </source>
</evidence>
<dbReference type="GO" id="GO:0006259">
    <property type="term" value="P:DNA metabolic process"/>
    <property type="evidence" value="ECO:0007669"/>
    <property type="project" value="UniProtKB-ARBA"/>
</dbReference>
<name>A0A066WSD1_9FLAO</name>
<dbReference type="STRING" id="1492738.FEM21_30250"/>
<dbReference type="InterPro" id="IPR012337">
    <property type="entry name" value="RNaseH-like_sf"/>
</dbReference>